<dbReference type="Pfam" id="PF13231">
    <property type="entry name" value="PMT_2"/>
    <property type="match status" value="1"/>
</dbReference>
<evidence type="ECO:0000313" key="3">
    <source>
        <dbReference type="EMBL" id="APS00306.1"/>
    </source>
</evidence>
<feature type="transmembrane region" description="Helical" evidence="1">
    <location>
        <begin position="615"/>
        <end position="636"/>
    </location>
</feature>
<evidence type="ECO:0000259" key="2">
    <source>
        <dbReference type="Pfam" id="PF13231"/>
    </source>
</evidence>
<feature type="transmembrane region" description="Helical" evidence="1">
    <location>
        <begin position="395"/>
        <end position="414"/>
    </location>
</feature>
<feature type="transmembrane region" description="Helical" evidence="1">
    <location>
        <begin position="117"/>
        <end position="139"/>
    </location>
</feature>
<organism evidence="3 4">
    <name type="scientific">Pajaroellobacter abortibovis</name>
    <dbReference type="NCBI Taxonomy" id="1882918"/>
    <lineage>
        <taxon>Bacteria</taxon>
        <taxon>Pseudomonadati</taxon>
        <taxon>Myxococcota</taxon>
        <taxon>Polyangia</taxon>
        <taxon>Polyangiales</taxon>
        <taxon>Polyangiaceae</taxon>
    </lineage>
</organism>
<sequence length="935" mass="104446">MDNTPLYHAQAFSSHSDETTYVQENNKKGLFSPVTWVLLVTVALFFCFPPLSSVGLWDPHELNTAELARPIAGIYPLTSFLLQVLDLSLHPESSPAQSNLPFLSVALGFKMFGLSEWAGRFPLAVWGLAGVMTTYSFVARLFDTRAGMYAAISLATMPLYFVHARSMLTGIVPMSSFAMSFGGISVLLFASPLERERGWIFCGKWLFLAAIGLYAGLKSNGIMLGVGVPLAANAITWWLWRWTRDDRRYSRVKELLAGALLIGTLVILGRGFYSLHQGEGDLFKWMGTAYQPPSKYTTFDYYIGHLGAALAPWSVLIPFALGRLFILPEGVLSADRERQMAGRAALMIGTVVAFGMHAYLAPFTSLMAFTGIALLAASCGVVLRDGEQGASPSIALGIGAVFVAALLLHDFIQFPEKTYQAWTVQSIPFPDSFVFHSQLLWGGILIAFAGFVLLSWVEGGVERVPFSPRRYLNVLCMLCHAWGEFLGVRYELFLMLAVLVSVVMGIATSIKMVWLLNIPSLIRIPLLYMGWISFLPVVFIFASLFLSDLWVWIFEGQSTKEWTWKKGFEPIHQLFDTMIRPNQRAERWVALFGLFPLFFIAPALLAFGVTWKAGLPIVGVFLIAGAAGWLMFLLLGFVSQGLLKGKRLAAVVLAGLLSAFALELDYYPALLQQVSPKVLFQTYQAIRFRSEPLGLLGTNERAAVYYAGEEPVLFTDTEKAYAWISEKVEGRRFLVIRANYLSELNQLYRGGHPVKSNIPVIASQEGQAFLIASFLKKKEINRNPLENQVLLAPPVPQHPLYVNLDDQLVVLGFDITAVDGTFVDLIMPTQEYHMKTYYQLKAPLRSTSWEAFLHIDGYRRRYNGDHALLQNQYPMKLWLSEDVLVDDYEFRLGPEFKPGTYTIFFGLFSGESRMRVKSGPQDGENRIKGGLIRVI</sequence>
<feature type="transmembrane region" description="Helical" evidence="1">
    <location>
        <begin position="146"/>
        <end position="164"/>
    </location>
</feature>
<feature type="transmembrane region" description="Helical" evidence="1">
    <location>
        <begin position="492"/>
        <end position="516"/>
    </location>
</feature>
<keyword evidence="1" id="KW-0472">Membrane</keyword>
<dbReference type="EMBL" id="CP016908">
    <property type="protein sequence ID" value="APS00306.1"/>
    <property type="molecule type" value="Genomic_DNA"/>
</dbReference>
<keyword evidence="4" id="KW-1185">Reference proteome</keyword>
<keyword evidence="1" id="KW-1133">Transmembrane helix</keyword>
<feature type="transmembrane region" description="Helical" evidence="1">
    <location>
        <begin position="528"/>
        <end position="553"/>
    </location>
</feature>
<feature type="transmembrane region" description="Helical" evidence="1">
    <location>
        <begin position="341"/>
        <end position="360"/>
    </location>
</feature>
<proteinExistence type="predicted"/>
<protein>
    <recommendedName>
        <fullName evidence="2">Glycosyltransferase RgtA/B/C/D-like domain-containing protein</fullName>
    </recommendedName>
</protein>
<evidence type="ECO:0000256" key="1">
    <source>
        <dbReference type="SAM" id="Phobius"/>
    </source>
</evidence>
<feature type="transmembrane region" description="Helical" evidence="1">
    <location>
        <begin position="588"/>
        <end position="609"/>
    </location>
</feature>
<dbReference type="AlphaFoldDB" id="A0A1L6MXV5"/>
<feature type="domain" description="Glycosyltransferase RgtA/B/C/D-like" evidence="2">
    <location>
        <begin position="105"/>
        <end position="226"/>
    </location>
</feature>
<keyword evidence="1" id="KW-0812">Transmembrane</keyword>
<dbReference type="InterPro" id="IPR038731">
    <property type="entry name" value="RgtA/B/C-like"/>
</dbReference>
<feature type="transmembrane region" description="Helical" evidence="1">
    <location>
        <begin position="648"/>
        <end position="667"/>
    </location>
</feature>
<name>A0A1L6MXV5_9BACT</name>
<feature type="transmembrane region" description="Helical" evidence="1">
    <location>
        <begin position="252"/>
        <end position="273"/>
    </location>
</feature>
<feature type="transmembrane region" description="Helical" evidence="1">
    <location>
        <begin position="198"/>
        <end position="216"/>
    </location>
</feature>
<feature type="transmembrane region" description="Helical" evidence="1">
    <location>
        <begin position="30"/>
        <end position="51"/>
    </location>
</feature>
<feature type="transmembrane region" description="Helical" evidence="1">
    <location>
        <begin position="222"/>
        <end position="240"/>
    </location>
</feature>
<reference evidence="3 4" key="1">
    <citation type="submission" date="2016-08" db="EMBL/GenBank/DDBJ databases">
        <title>Identification and validation of antigenic proteins from Pajaroellobacter abortibovis using de-novo genome sequence assembly and reverse vaccinology.</title>
        <authorList>
            <person name="Welly B.T."/>
            <person name="Miller M.R."/>
            <person name="Stott J.L."/>
            <person name="Blanchard M.T."/>
            <person name="Islas-Trejo A.D."/>
            <person name="O'Rourke S.M."/>
            <person name="Young A.E."/>
            <person name="Medrano J.F."/>
            <person name="Van Eenennaam A.L."/>
        </authorList>
    </citation>
    <scope>NUCLEOTIDE SEQUENCE [LARGE SCALE GENOMIC DNA]</scope>
    <source>
        <strain evidence="3 4">BTF92-0548A/99-0131</strain>
    </source>
</reference>
<accession>A0A1L6MXV5</accession>
<dbReference type="STRING" id="1882918.BCY86_06135"/>
<feature type="transmembrane region" description="Helical" evidence="1">
    <location>
        <begin position="302"/>
        <end position="321"/>
    </location>
</feature>
<evidence type="ECO:0000313" key="4">
    <source>
        <dbReference type="Proteomes" id="UP000185544"/>
    </source>
</evidence>
<dbReference type="KEGG" id="pabo:BCY86_06135"/>
<gene>
    <name evidence="3" type="ORF">BCY86_06135</name>
</gene>
<feature type="transmembrane region" description="Helical" evidence="1">
    <location>
        <begin position="434"/>
        <end position="457"/>
    </location>
</feature>
<feature type="transmembrane region" description="Helical" evidence="1">
    <location>
        <begin position="366"/>
        <end position="383"/>
    </location>
</feature>
<feature type="transmembrane region" description="Helical" evidence="1">
    <location>
        <begin position="170"/>
        <end position="191"/>
    </location>
</feature>
<dbReference type="Proteomes" id="UP000185544">
    <property type="component" value="Chromosome"/>
</dbReference>